<dbReference type="EMBL" id="MU155695">
    <property type="protein sequence ID" value="KAF9471390.1"/>
    <property type="molecule type" value="Genomic_DNA"/>
</dbReference>
<comment type="caution">
    <text evidence="1">The sequence shown here is derived from an EMBL/GenBank/DDBJ whole genome shotgun (WGS) entry which is preliminary data.</text>
</comment>
<name>A0A9P5YML8_9AGAR</name>
<keyword evidence="2" id="KW-1185">Reference proteome</keyword>
<protein>
    <submittedName>
        <fullName evidence="1">Uncharacterized protein</fullName>
    </submittedName>
</protein>
<accession>A0A9P5YML8</accession>
<evidence type="ECO:0000313" key="2">
    <source>
        <dbReference type="Proteomes" id="UP000807469"/>
    </source>
</evidence>
<dbReference type="Proteomes" id="UP000807469">
    <property type="component" value="Unassembled WGS sequence"/>
</dbReference>
<dbReference type="AlphaFoldDB" id="A0A9P5YML8"/>
<gene>
    <name evidence="1" type="ORF">BDN70DRAFT_901385</name>
</gene>
<evidence type="ECO:0000313" key="1">
    <source>
        <dbReference type="EMBL" id="KAF9471390.1"/>
    </source>
</evidence>
<sequence length="155" mass="17889">MEQVKGGASTMFGVAWEGDAELGIQLQKWRRQFNCDYHMKCIINYWKFAFGIWDNLRARVHKSEARCSSVYETQRDREVHAGGHWNLGLIQNIGLWMHGLWARETASRKMSSNVGLAVTLGSREILYALNGLQFTRRDDESTEVSTRRCYRTTPA</sequence>
<proteinExistence type="predicted"/>
<organism evidence="1 2">
    <name type="scientific">Pholiota conissans</name>
    <dbReference type="NCBI Taxonomy" id="109636"/>
    <lineage>
        <taxon>Eukaryota</taxon>
        <taxon>Fungi</taxon>
        <taxon>Dikarya</taxon>
        <taxon>Basidiomycota</taxon>
        <taxon>Agaricomycotina</taxon>
        <taxon>Agaricomycetes</taxon>
        <taxon>Agaricomycetidae</taxon>
        <taxon>Agaricales</taxon>
        <taxon>Agaricineae</taxon>
        <taxon>Strophariaceae</taxon>
        <taxon>Pholiota</taxon>
    </lineage>
</organism>
<reference evidence="1" key="1">
    <citation type="submission" date="2020-11" db="EMBL/GenBank/DDBJ databases">
        <authorList>
            <consortium name="DOE Joint Genome Institute"/>
            <person name="Ahrendt S."/>
            <person name="Riley R."/>
            <person name="Andreopoulos W."/>
            <person name="Labutti K."/>
            <person name="Pangilinan J."/>
            <person name="Ruiz-Duenas F.J."/>
            <person name="Barrasa J.M."/>
            <person name="Sanchez-Garcia M."/>
            <person name="Camarero S."/>
            <person name="Miyauchi S."/>
            <person name="Serrano A."/>
            <person name="Linde D."/>
            <person name="Babiker R."/>
            <person name="Drula E."/>
            <person name="Ayuso-Fernandez I."/>
            <person name="Pacheco R."/>
            <person name="Padilla G."/>
            <person name="Ferreira P."/>
            <person name="Barriuso J."/>
            <person name="Kellner H."/>
            <person name="Castanera R."/>
            <person name="Alfaro M."/>
            <person name="Ramirez L."/>
            <person name="Pisabarro A.G."/>
            <person name="Kuo A."/>
            <person name="Tritt A."/>
            <person name="Lipzen A."/>
            <person name="He G."/>
            <person name="Yan M."/>
            <person name="Ng V."/>
            <person name="Cullen D."/>
            <person name="Martin F."/>
            <person name="Rosso M.-N."/>
            <person name="Henrissat B."/>
            <person name="Hibbett D."/>
            <person name="Martinez A.T."/>
            <person name="Grigoriev I.V."/>
        </authorList>
    </citation>
    <scope>NUCLEOTIDE SEQUENCE</scope>
    <source>
        <strain evidence="1">CIRM-BRFM 674</strain>
    </source>
</reference>